<dbReference type="InterPro" id="IPR006029">
    <property type="entry name" value="Neurotrans-gated_channel_TM"/>
</dbReference>
<feature type="transmembrane region" description="Helical" evidence="5">
    <location>
        <begin position="172"/>
        <end position="191"/>
    </location>
</feature>
<dbReference type="InterPro" id="IPR018000">
    <property type="entry name" value="Neurotransmitter_ion_chnl_CS"/>
</dbReference>
<dbReference type="InterPro" id="IPR006201">
    <property type="entry name" value="Neur_channel"/>
</dbReference>
<feature type="transmembrane region" description="Helical" evidence="5">
    <location>
        <begin position="377"/>
        <end position="395"/>
    </location>
</feature>
<evidence type="ECO:0000259" key="6">
    <source>
        <dbReference type="Pfam" id="PF02931"/>
    </source>
</evidence>
<dbReference type="Pfam" id="PF02931">
    <property type="entry name" value="Neur_chan_LBD"/>
    <property type="match status" value="1"/>
</dbReference>
<name>A0ABV1AG94_9TELE</name>
<dbReference type="PANTHER" id="PTHR18945">
    <property type="entry name" value="NEUROTRANSMITTER GATED ION CHANNEL"/>
    <property type="match status" value="1"/>
</dbReference>
<evidence type="ECO:0008006" key="10">
    <source>
        <dbReference type="Google" id="ProtNLM"/>
    </source>
</evidence>
<gene>
    <name evidence="8" type="ORF">AMECASPLE_039053</name>
</gene>
<organism evidence="8 9">
    <name type="scientific">Ameca splendens</name>
    <dbReference type="NCBI Taxonomy" id="208324"/>
    <lineage>
        <taxon>Eukaryota</taxon>
        <taxon>Metazoa</taxon>
        <taxon>Chordata</taxon>
        <taxon>Craniata</taxon>
        <taxon>Vertebrata</taxon>
        <taxon>Euteleostomi</taxon>
        <taxon>Actinopterygii</taxon>
        <taxon>Neopterygii</taxon>
        <taxon>Teleostei</taxon>
        <taxon>Neoteleostei</taxon>
        <taxon>Acanthomorphata</taxon>
        <taxon>Ovalentaria</taxon>
        <taxon>Atherinomorphae</taxon>
        <taxon>Cyprinodontiformes</taxon>
        <taxon>Goodeidae</taxon>
        <taxon>Ameca</taxon>
    </lineage>
</organism>
<keyword evidence="4 5" id="KW-0472">Membrane</keyword>
<keyword evidence="9" id="KW-1185">Reference proteome</keyword>
<dbReference type="Gene3D" id="2.70.170.10">
    <property type="entry name" value="Neurotransmitter-gated ion-channel ligand-binding domain"/>
    <property type="match status" value="1"/>
</dbReference>
<evidence type="ECO:0000256" key="1">
    <source>
        <dbReference type="ARBA" id="ARBA00004141"/>
    </source>
</evidence>
<evidence type="ECO:0000256" key="3">
    <source>
        <dbReference type="ARBA" id="ARBA00022989"/>
    </source>
</evidence>
<evidence type="ECO:0000256" key="4">
    <source>
        <dbReference type="ARBA" id="ARBA00023136"/>
    </source>
</evidence>
<dbReference type="InterPro" id="IPR006202">
    <property type="entry name" value="Neur_chan_lig-bd"/>
</dbReference>
<dbReference type="Pfam" id="PF02932">
    <property type="entry name" value="Neur_chan_memb"/>
    <property type="match status" value="1"/>
</dbReference>
<keyword evidence="3 5" id="KW-1133">Transmembrane helix</keyword>
<dbReference type="Gene3D" id="1.20.58.390">
    <property type="entry name" value="Neurotransmitter-gated ion-channel transmembrane domain"/>
    <property type="match status" value="2"/>
</dbReference>
<comment type="subcellular location">
    <subcellularLocation>
        <location evidence="1">Membrane</location>
        <topology evidence="1">Multi-pass membrane protein</topology>
    </subcellularLocation>
</comment>
<dbReference type="EMBL" id="JAHRIP010092347">
    <property type="protein sequence ID" value="MEQ2317072.1"/>
    <property type="molecule type" value="Genomic_DNA"/>
</dbReference>
<evidence type="ECO:0000256" key="5">
    <source>
        <dbReference type="SAM" id="Phobius"/>
    </source>
</evidence>
<evidence type="ECO:0000256" key="2">
    <source>
        <dbReference type="ARBA" id="ARBA00022692"/>
    </source>
</evidence>
<sequence>MDTNVVIRHDGQMMWDSPAITKSSCKVDVSFFPFDGQQCRFTYGSWTYNGNQLDILNAMESADLADLVENVEWEVLGMPAKKNIVLYGCCADPYPDVTYTLKLKRRASFYVFNLLIPCVMISFLAPLGFYLPADSGEKVSLGVTVLLALTVFQLLVAEIMPPSENVPLIGKYYIATMTMITASTTLTIFIMNIHHCGPDAKPVPRWAKKVILQYLARMCFVYEVGESCMSAEPEGQEPPLVRNTNCTINGQVGQGREDCVIKSGQETVGSVITEEKEDIDQVLSPLGSVEGNITNQYSTWKNSIFLDCGESGGPQRCRKGGVSDGERKEGEISCNTGANNGVLLHNIEYIANCYRDQRAMQKRTGEWKKVAKVLDRFFMWMFFIMVFFMSLLIMGKAI</sequence>
<dbReference type="Proteomes" id="UP001469553">
    <property type="component" value="Unassembled WGS sequence"/>
</dbReference>
<evidence type="ECO:0000313" key="9">
    <source>
        <dbReference type="Proteomes" id="UP001469553"/>
    </source>
</evidence>
<comment type="caution">
    <text evidence="8">The sequence shown here is derived from an EMBL/GenBank/DDBJ whole genome shotgun (WGS) entry which is preliminary data.</text>
</comment>
<evidence type="ECO:0000259" key="7">
    <source>
        <dbReference type="Pfam" id="PF02932"/>
    </source>
</evidence>
<dbReference type="CDD" id="cd19051">
    <property type="entry name" value="LGIC_TM_cation"/>
    <property type="match status" value="1"/>
</dbReference>
<protein>
    <recommendedName>
        <fullName evidence="10">Neuronal acetylcholine receptor subunit alpha-9-like</fullName>
    </recommendedName>
</protein>
<proteinExistence type="predicted"/>
<feature type="transmembrane region" description="Helical" evidence="5">
    <location>
        <begin position="139"/>
        <end position="160"/>
    </location>
</feature>
<reference evidence="8 9" key="1">
    <citation type="submission" date="2021-06" db="EMBL/GenBank/DDBJ databases">
        <authorList>
            <person name="Palmer J.M."/>
        </authorList>
    </citation>
    <scope>NUCLEOTIDE SEQUENCE [LARGE SCALE GENOMIC DNA]</scope>
    <source>
        <strain evidence="8 9">AS_MEX2019</strain>
        <tissue evidence="8">Muscle</tissue>
    </source>
</reference>
<evidence type="ECO:0000313" key="8">
    <source>
        <dbReference type="EMBL" id="MEQ2317072.1"/>
    </source>
</evidence>
<dbReference type="SUPFAM" id="SSF90112">
    <property type="entry name" value="Neurotransmitter-gated ion-channel transmembrane pore"/>
    <property type="match status" value="1"/>
</dbReference>
<feature type="domain" description="Neurotransmitter-gated ion-channel transmembrane" evidence="7">
    <location>
        <begin position="114"/>
        <end position="393"/>
    </location>
</feature>
<feature type="transmembrane region" description="Helical" evidence="5">
    <location>
        <begin position="109"/>
        <end position="133"/>
    </location>
</feature>
<accession>A0ABV1AG94</accession>
<keyword evidence="2 5" id="KW-0812">Transmembrane</keyword>
<dbReference type="InterPro" id="IPR036734">
    <property type="entry name" value="Neur_chan_lig-bd_sf"/>
</dbReference>
<dbReference type="InterPro" id="IPR038050">
    <property type="entry name" value="Neuro_actylchol_rec"/>
</dbReference>
<feature type="domain" description="Neurotransmitter-gated ion-channel ligand-binding" evidence="6">
    <location>
        <begin position="2"/>
        <end position="106"/>
    </location>
</feature>
<dbReference type="SUPFAM" id="SSF63712">
    <property type="entry name" value="Nicotinic receptor ligand binding domain-like"/>
    <property type="match status" value="1"/>
</dbReference>
<dbReference type="PROSITE" id="PS00236">
    <property type="entry name" value="NEUROTR_ION_CHANNEL"/>
    <property type="match status" value="1"/>
</dbReference>
<dbReference type="InterPro" id="IPR036719">
    <property type="entry name" value="Neuro-gated_channel_TM_sf"/>
</dbReference>